<dbReference type="EC" id="6.3.5.-" evidence="6"/>
<dbReference type="Gene3D" id="1.10.20.60">
    <property type="entry name" value="Glu-tRNAGln amidotransferase C subunit, N-terminal domain"/>
    <property type="match status" value="1"/>
</dbReference>
<comment type="function">
    <text evidence="3 6">Allows the formation of correctly charged Asn-tRNA(Asn) or Gln-tRNA(Gln) through the transamidation of misacylated Asp-tRNA(Asn) or Glu-tRNA(Gln) in organisms which lack either or both of asparaginyl-tRNA or glutaminyl-tRNA synthetases. The reaction takes place in the presence of glutamine and ATP through an activated phospho-Asp-tRNA(Asn) or phospho-Glu-tRNA(Gln).</text>
</comment>
<dbReference type="AlphaFoldDB" id="A0A2T2WGA7"/>
<evidence type="ECO:0000256" key="4">
    <source>
        <dbReference type="ARBA" id="ARBA00047380"/>
    </source>
</evidence>
<dbReference type="PANTHER" id="PTHR15004:SF0">
    <property type="entry name" value="GLUTAMYL-TRNA(GLN) AMIDOTRANSFERASE SUBUNIT C, MITOCHONDRIAL"/>
    <property type="match status" value="1"/>
</dbReference>
<gene>
    <name evidence="6" type="primary">gatC</name>
    <name evidence="7" type="ORF">C7B45_11595</name>
</gene>
<dbReference type="GO" id="GO:0016740">
    <property type="term" value="F:transferase activity"/>
    <property type="evidence" value="ECO:0007669"/>
    <property type="project" value="UniProtKB-KW"/>
</dbReference>
<dbReference type="HAMAP" id="MF_00122">
    <property type="entry name" value="GatC"/>
    <property type="match status" value="1"/>
</dbReference>
<evidence type="ECO:0000256" key="3">
    <source>
        <dbReference type="ARBA" id="ARBA00024799"/>
    </source>
</evidence>
<dbReference type="InterPro" id="IPR036113">
    <property type="entry name" value="Asp/Glu-ADT_sf_sub_c"/>
</dbReference>
<evidence type="ECO:0000313" key="7">
    <source>
        <dbReference type="EMBL" id="PSR21281.1"/>
    </source>
</evidence>
<dbReference type="Pfam" id="PF02686">
    <property type="entry name" value="GatC"/>
    <property type="match status" value="1"/>
</dbReference>
<dbReference type="GO" id="GO:0050567">
    <property type="term" value="F:glutaminyl-tRNA synthase (glutamine-hydrolyzing) activity"/>
    <property type="evidence" value="ECO:0007669"/>
    <property type="project" value="UniProtKB-UniRule"/>
</dbReference>
<proteinExistence type="inferred from homology"/>
<dbReference type="GO" id="GO:0050566">
    <property type="term" value="F:asparaginyl-tRNA synthase (glutamine-hydrolyzing) activity"/>
    <property type="evidence" value="ECO:0007669"/>
    <property type="project" value="RHEA"/>
</dbReference>
<dbReference type="PANTHER" id="PTHR15004">
    <property type="entry name" value="GLUTAMYL-TRNA(GLN) AMIDOTRANSFERASE SUBUNIT C, MITOCHONDRIAL"/>
    <property type="match status" value="1"/>
</dbReference>
<comment type="subunit">
    <text evidence="2 6">Heterotrimer of A, B and C subunits.</text>
</comment>
<evidence type="ECO:0000256" key="6">
    <source>
        <dbReference type="HAMAP-Rule" id="MF_00122"/>
    </source>
</evidence>
<dbReference type="GO" id="GO:0005524">
    <property type="term" value="F:ATP binding"/>
    <property type="evidence" value="ECO:0007669"/>
    <property type="project" value="UniProtKB-KW"/>
</dbReference>
<evidence type="ECO:0000313" key="8">
    <source>
        <dbReference type="Proteomes" id="UP000241848"/>
    </source>
</evidence>
<keyword evidence="7" id="KW-0808">Transferase</keyword>
<comment type="catalytic activity">
    <reaction evidence="5 6">
        <text>L-glutamyl-tRNA(Gln) + L-glutamine + ATP + H2O = L-glutaminyl-tRNA(Gln) + L-glutamate + ADP + phosphate + H(+)</text>
        <dbReference type="Rhea" id="RHEA:17521"/>
        <dbReference type="Rhea" id="RHEA-COMP:9681"/>
        <dbReference type="Rhea" id="RHEA-COMP:9684"/>
        <dbReference type="ChEBI" id="CHEBI:15377"/>
        <dbReference type="ChEBI" id="CHEBI:15378"/>
        <dbReference type="ChEBI" id="CHEBI:29985"/>
        <dbReference type="ChEBI" id="CHEBI:30616"/>
        <dbReference type="ChEBI" id="CHEBI:43474"/>
        <dbReference type="ChEBI" id="CHEBI:58359"/>
        <dbReference type="ChEBI" id="CHEBI:78520"/>
        <dbReference type="ChEBI" id="CHEBI:78521"/>
        <dbReference type="ChEBI" id="CHEBI:456216"/>
    </reaction>
</comment>
<evidence type="ECO:0000256" key="5">
    <source>
        <dbReference type="ARBA" id="ARBA00047913"/>
    </source>
</evidence>
<comment type="catalytic activity">
    <reaction evidence="4 6">
        <text>L-aspartyl-tRNA(Asn) + L-glutamine + ATP + H2O = L-asparaginyl-tRNA(Asn) + L-glutamate + ADP + phosphate + 2 H(+)</text>
        <dbReference type="Rhea" id="RHEA:14513"/>
        <dbReference type="Rhea" id="RHEA-COMP:9674"/>
        <dbReference type="Rhea" id="RHEA-COMP:9677"/>
        <dbReference type="ChEBI" id="CHEBI:15377"/>
        <dbReference type="ChEBI" id="CHEBI:15378"/>
        <dbReference type="ChEBI" id="CHEBI:29985"/>
        <dbReference type="ChEBI" id="CHEBI:30616"/>
        <dbReference type="ChEBI" id="CHEBI:43474"/>
        <dbReference type="ChEBI" id="CHEBI:58359"/>
        <dbReference type="ChEBI" id="CHEBI:78515"/>
        <dbReference type="ChEBI" id="CHEBI:78516"/>
        <dbReference type="ChEBI" id="CHEBI:456216"/>
    </reaction>
</comment>
<evidence type="ECO:0000256" key="2">
    <source>
        <dbReference type="ARBA" id="ARBA00011123"/>
    </source>
</evidence>
<keyword evidence="6" id="KW-0547">Nucleotide-binding</keyword>
<reference evidence="7 8" key="1">
    <citation type="journal article" date="2014" name="BMC Genomics">
        <title>Comparison of environmental and isolate Sulfobacillus genomes reveals diverse carbon, sulfur, nitrogen, and hydrogen metabolisms.</title>
        <authorList>
            <person name="Justice N.B."/>
            <person name="Norman A."/>
            <person name="Brown C.T."/>
            <person name="Singh A."/>
            <person name="Thomas B.C."/>
            <person name="Banfield J.F."/>
        </authorList>
    </citation>
    <scope>NUCLEOTIDE SEQUENCE [LARGE SCALE GENOMIC DNA]</scope>
    <source>
        <strain evidence="7">AMDSBA3</strain>
    </source>
</reference>
<name>A0A2T2WGA7_9FIRM</name>
<keyword evidence="6" id="KW-0648">Protein biosynthesis</keyword>
<comment type="similarity">
    <text evidence="1 6">Belongs to the GatC family.</text>
</comment>
<keyword evidence="6" id="KW-0436">Ligase</keyword>
<dbReference type="NCBIfam" id="TIGR00135">
    <property type="entry name" value="gatC"/>
    <property type="match status" value="1"/>
</dbReference>
<organism evidence="7 8">
    <name type="scientific">Sulfobacillus acidophilus</name>
    <dbReference type="NCBI Taxonomy" id="53633"/>
    <lineage>
        <taxon>Bacteria</taxon>
        <taxon>Bacillati</taxon>
        <taxon>Bacillota</taxon>
        <taxon>Clostridia</taxon>
        <taxon>Eubacteriales</taxon>
        <taxon>Clostridiales Family XVII. Incertae Sedis</taxon>
        <taxon>Sulfobacillus</taxon>
    </lineage>
</organism>
<dbReference type="EMBL" id="PXYV01000038">
    <property type="protein sequence ID" value="PSR21281.1"/>
    <property type="molecule type" value="Genomic_DNA"/>
</dbReference>
<dbReference type="GO" id="GO:0070681">
    <property type="term" value="P:glutaminyl-tRNAGln biosynthesis via transamidation"/>
    <property type="evidence" value="ECO:0007669"/>
    <property type="project" value="TreeGrafter"/>
</dbReference>
<sequence>MELDDADILHVARLARLQLTAAEVEPVRRDLNRVLEYVQTLHQLNLDNIEPTMHVSGLRAILRNDSVQPSLTVEEALRNAPEVREAMFVVPRIMGEGGEDE</sequence>
<evidence type="ECO:0000256" key="1">
    <source>
        <dbReference type="ARBA" id="ARBA00010757"/>
    </source>
</evidence>
<dbReference type="InterPro" id="IPR003837">
    <property type="entry name" value="GatC"/>
</dbReference>
<comment type="caution">
    <text evidence="7">The sequence shown here is derived from an EMBL/GenBank/DDBJ whole genome shotgun (WGS) entry which is preliminary data.</text>
</comment>
<accession>A0A2T2WGA7</accession>
<dbReference type="GO" id="GO:0006412">
    <property type="term" value="P:translation"/>
    <property type="evidence" value="ECO:0007669"/>
    <property type="project" value="UniProtKB-UniRule"/>
</dbReference>
<dbReference type="GO" id="GO:0006450">
    <property type="term" value="P:regulation of translational fidelity"/>
    <property type="evidence" value="ECO:0007669"/>
    <property type="project" value="InterPro"/>
</dbReference>
<dbReference type="SUPFAM" id="SSF141000">
    <property type="entry name" value="Glu-tRNAGln amidotransferase C subunit"/>
    <property type="match status" value="1"/>
</dbReference>
<protein>
    <recommendedName>
        <fullName evidence="6">Aspartyl/glutamyl-tRNA(Asn/Gln) amidotransferase subunit C</fullName>
        <shortName evidence="6">Asp/Glu-ADT subunit C</shortName>
        <ecNumber evidence="6">6.3.5.-</ecNumber>
    </recommendedName>
</protein>
<keyword evidence="6" id="KW-0067">ATP-binding</keyword>
<dbReference type="Proteomes" id="UP000241848">
    <property type="component" value="Unassembled WGS sequence"/>
</dbReference>